<protein>
    <submittedName>
        <fullName evidence="1">Uncharacterized protein</fullName>
    </submittedName>
</protein>
<evidence type="ECO:0000313" key="1">
    <source>
        <dbReference type="EMBL" id="OAD57825.1"/>
    </source>
</evidence>
<keyword evidence="2" id="KW-1185">Reference proteome</keyword>
<organism evidence="1 2">
    <name type="scientific">Eufriesea mexicana</name>
    <dbReference type="NCBI Taxonomy" id="516756"/>
    <lineage>
        <taxon>Eukaryota</taxon>
        <taxon>Metazoa</taxon>
        <taxon>Ecdysozoa</taxon>
        <taxon>Arthropoda</taxon>
        <taxon>Hexapoda</taxon>
        <taxon>Insecta</taxon>
        <taxon>Pterygota</taxon>
        <taxon>Neoptera</taxon>
        <taxon>Endopterygota</taxon>
        <taxon>Hymenoptera</taxon>
        <taxon>Apocrita</taxon>
        <taxon>Aculeata</taxon>
        <taxon>Apoidea</taxon>
        <taxon>Anthophila</taxon>
        <taxon>Apidae</taxon>
        <taxon>Eufriesea</taxon>
    </lineage>
</organism>
<accession>A0A310SM24</accession>
<reference evidence="1 2" key="1">
    <citation type="submission" date="2015-07" db="EMBL/GenBank/DDBJ databases">
        <title>The genome of Eufriesea mexicana.</title>
        <authorList>
            <person name="Pan H."/>
            <person name="Kapheim K."/>
        </authorList>
    </citation>
    <scope>NUCLEOTIDE SEQUENCE [LARGE SCALE GENOMIC DNA]</scope>
    <source>
        <strain evidence="1">0111107269</strain>
        <tissue evidence="1">Whole body</tissue>
    </source>
</reference>
<dbReference type="AlphaFoldDB" id="A0A310SM24"/>
<dbReference type="EMBL" id="KQ761346">
    <property type="protein sequence ID" value="OAD57825.1"/>
    <property type="molecule type" value="Genomic_DNA"/>
</dbReference>
<proteinExistence type="predicted"/>
<gene>
    <name evidence="1" type="ORF">WN48_01309</name>
</gene>
<evidence type="ECO:0000313" key="2">
    <source>
        <dbReference type="Proteomes" id="UP000250275"/>
    </source>
</evidence>
<dbReference type="Proteomes" id="UP000250275">
    <property type="component" value="Unassembled WGS sequence"/>
</dbReference>
<sequence>MKVGVPKFALRAKYPKPEISTRLKMAEGKVMVVWTAKDRYGVMVKAVTFNNGVPFLVIVIRELRLTYRLPPVCFPGTKGKFDEQNIRVLKVPEDRHALSRATNTMPFRELKHLVDDCEKVDRYAYNLEKIVEGRENEEIVRWLKSVERRKAAMNKEYIIQSLDIRIETNGMEG</sequence>
<name>A0A310SM24_9HYME</name>